<sequence>MPIYIKRESDNVKIAKLAAGEWDLPLQIRCLEEWLVEQEESLPMADYIADIGFSMRPNALGGGAILSVRAMSIMVKLGLKLYLSEYPDD</sequence>
<accession>A0AAU6V5W4</accession>
<reference evidence="1" key="1">
    <citation type="submission" date="2022-03" db="EMBL/GenBank/DDBJ databases">
        <title>Sea Food Isolates.</title>
        <authorList>
            <person name="Li c."/>
        </authorList>
    </citation>
    <scope>NUCLEOTIDE SEQUENCE</scope>
    <source>
        <strain evidence="1">19NY03SH02</strain>
    </source>
</reference>
<protein>
    <submittedName>
        <fullName evidence="1">Uncharacterized protein</fullName>
    </submittedName>
</protein>
<evidence type="ECO:0000313" key="1">
    <source>
        <dbReference type="EMBL" id="XAG82082.1"/>
    </source>
</evidence>
<gene>
    <name evidence="1" type="ORF">MRN14_05680</name>
</gene>
<dbReference type="AlphaFoldDB" id="A0AAU6V5W4"/>
<organism evidence="1">
    <name type="scientific">bacterium 19NY03SH02</name>
    <dbReference type="NCBI Taxonomy" id="2920631"/>
    <lineage>
        <taxon>Bacteria</taxon>
    </lineage>
</organism>
<proteinExistence type="predicted"/>
<dbReference type="EMBL" id="CP095354">
    <property type="protein sequence ID" value="XAG82082.1"/>
    <property type="molecule type" value="Genomic_DNA"/>
</dbReference>
<name>A0AAU6V5W4_UNCXX</name>